<evidence type="ECO:0000313" key="1">
    <source>
        <dbReference type="EMBL" id="PJE73357.1"/>
    </source>
</evidence>
<proteinExistence type="predicted"/>
<protein>
    <submittedName>
        <fullName evidence="1">Uncharacterized protein</fullName>
    </submittedName>
</protein>
<dbReference type="EMBL" id="PFEP01000003">
    <property type="protein sequence ID" value="PJE73357.1"/>
    <property type="molecule type" value="Genomic_DNA"/>
</dbReference>
<gene>
    <name evidence="1" type="ORF">COV00_00210</name>
</gene>
<comment type="caution">
    <text evidence="1">The sequence shown here is derived from an EMBL/GenBank/DDBJ whole genome shotgun (WGS) entry which is preliminary data.</text>
</comment>
<reference evidence="2" key="1">
    <citation type="submission" date="2017-09" db="EMBL/GenBank/DDBJ databases">
        <title>Depth-based differentiation of microbial function through sediment-hosted aquifers and enrichment of novel symbionts in the deep terrestrial subsurface.</title>
        <authorList>
            <person name="Probst A.J."/>
            <person name="Ladd B."/>
            <person name="Jarett J.K."/>
            <person name="Geller-Mcgrath D.E."/>
            <person name="Sieber C.M.K."/>
            <person name="Emerson J.B."/>
            <person name="Anantharaman K."/>
            <person name="Thomas B.C."/>
            <person name="Malmstrom R."/>
            <person name="Stieglmeier M."/>
            <person name="Klingl A."/>
            <person name="Woyke T."/>
            <person name="Ryan C.M."/>
            <person name="Banfield J.F."/>
        </authorList>
    </citation>
    <scope>NUCLEOTIDE SEQUENCE [LARGE SCALE GENOMIC DNA]</scope>
</reference>
<sequence>QKGVPCRCPRTPVVERFAFTTGQAGGLGQGQHLFWRRVSQSEIRNLAAAENSNFTNWLGD</sequence>
<name>A0A2M8L9P8_9BACT</name>
<feature type="non-terminal residue" evidence="1">
    <location>
        <position position="1"/>
    </location>
</feature>
<evidence type="ECO:0000313" key="2">
    <source>
        <dbReference type="Proteomes" id="UP000230603"/>
    </source>
</evidence>
<organism evidence="1 2">
    <name type="scientific">Candidatus Tagabacteria bacterium CG10_big_fil_rev_8_21_14_0_10_40_13</name>
    <dbReference type="NCBI Taxonomy" id="1975022"/>
    <lineage>
        <taxon>Bacteria</taxon>
        <taxon>Candidatus Tagaibacteriota</taxon>
    </lineage>
</organism>
<dbReference type="AlphaFoldDB" id="A0A2M8L9P8"/>
<accession>A0A2M8L9P8</accession>
<dbReference type="Proteomes" id="UP000230603">
    <property type="component" value="Unassembled WGS sequence"/>
</dbReference>